<proteinExistence type="predicted"/>
<sequence length="114" mass="12954">MLIATIKHMLGPFRNGFGLGGQSWLFIGTDEAGRHHVWKLHFDYKTRRFVARTVQHNDAQRYAEQMATGDLFKSDHVHPEFIVDLRKTTAQNLKALLTDEDVADALGKALTYKG</sequence>
<evidence type="ECO:0000313" key="1">
    <source>
        <dbReference type="EMBL" id="MDQ0422325.1"/>
    </source>
</evidence>
<keyword evidence="2" id="KW-1185">Reference proteome</keyword>
<name>A0ABU0GAE8_9HYPH</name>
<dbReference type="Proteomes" id="UP001238496">
    <property type="component" value="Unassembled WGS sequence"/>
</dbReference>
<dbReference type="EMBL" id="JAUSUW010000010">
    <property type="protein sequence ID" value="MDQ0422325.1"/>
    <property type="molecule type" value="Genomic_DNA"/>
</dbReference>
<gene>
    <name evidence="1" type="ORF">J2045_003373</name>
</gene>
<organism evidence="1 2">
    <name type="scientific">Peteryoungia aggregata LMG 23059</name>
    <dbReference type="NCBI Taxonomy" id="1368425"/>
    <lineage>
        <taxon>Bacteria</taxon>
        <taxon>Pseudomonadati</taxon>
        <taxon>Pseudomonadota</taxon>
        <taxon>Alphaproteobacteria</taxon>
        <taxon>Hyphomicrobiales</taxon>
        <taxon>Rhizobiaceae</taxon>
        <taxon>Peteryoungia</taxon>
    </lineage>
</organism>
<accession>A0ABU0GAE8</accession>
<protein>
    <submittedName>
        <fullName evidence="1">Opacity protein-like surface antigen</fullName>
    </submittedName>
</protein>
<reference evidence="1 2" key="1">
    <citation type="submission" date="2023-07" db="EMBL/GenBank/DDBJ databases">
        <title>Genomic Encyclopedia of Type Strains, Phase IV (KMG-IV): sequencing the most valuable type-strain genomes for metagenomic binning, comparative biology and taxonomic classification.</title>
        <authorList>
            <person name="Goeker M."/>
        </authorList>
    </citation>
    <scope>NUCLEOTIDE SEQUENCE [LARGE SCALE GENOMIC DNA]</scope>
    <source>
        <strain evidence="1 2">DSM 1111</strain>
    </source>
</reference>
<comment type="caution">
    <text evidence="1">The sequence shown here is derived from an EMBL/GenBank/DDBJ whole genome shotgun (WGS) entry which is preliminary data.</text>
</comment>
<dbReference type="RefSeq" id="WP_307374778.1">
    <property type="nucleotide sequence ID" value="NZ_JAUSUW010000010.1"/>
</dbReference>
<evidence type="ECO:0000313" key="2">
    <source>
        <dbReference type="Proteomes" id="UP001238496"/>
    </source>
</evidence>